<evidence type="ECO:0000256" key="1">
    <source>
        <dbReference type="ARBA" id="ARBA00006512"/>
    </source>
</evidence>
<evidence type="ECO:0000313" key="5">
    <source>
        <dbReference type="EMBL" id="MBK1666942.1"/>
    </source>
</evidence>
<evidence type="ECO:0000256" key="2">
    <source>
        <dbReference type="ARBA" id="ARBA00022741"/>
    </source>
</evidence>
<proteinExistence type="inferred from homology"/>
<sequence>MFPDLSFASNSHMITTAAGALFALGAVGAAAAVFVPKLSRIIVPQAKETRLPDFLPFDSIQADGRTVVCKDGSFCRFIAVTGFDQSFLTQEDARVLLEARKRCFDQLAESSVIMRIFTMRDPMPVGKEAGFPNEIAEKIAETWNANFKRAFATRSVIALHIKGSTKRDREMLEEAENVITSTLSKYNPVPLSQNPETSPSSDLTIGSFLGRIASPVSRPRPAAFGSYLSEAVAADEVEFLKSGRIVFRSGDQVKYGSVIGIRRLGDETTTVLSGQLSALTCESTILQTVEVISKTKAMMQLQHQKQMMGTTSFSPQLLAQFDDAISLVEGMDEDKASLCAFSETIFLYAETEAELAEAEKAVRQIFTSNGLTSVIEKGVAQTSWFMQFPSFDTRPRVYKLMSTNCAQLATFDRPPSGLPKSDWGPGPIARFYTGSSSVYEHQFHISTQDAALGHGVVIAPTGAGKTVLLEFLSMMASRHKRLKQFMFDRFHGQYVYTTAMGGQYLSFNGEAMPMGVDCGMNPLMCEPTNDNLEFLKTWLVAISGCDDPDSMDQISLALDVAFNTVPAEERSLATIYDLAFTPGSELHTQLRKWVDPAQYGRMFNAERDAINLDGSWLTTFDMTQLLDDPVLGGATVSYMMHRIREAMRRNNAPGLVVIDETEPLLRNPHFRTIFMVMQQELRKLSGVVLSVFQRPEALNAQGVSEVVRQQCGTFYLFQNPSATAHDYREFELTDRELGFVLGKTEPARRMERAVLIKRPMTRESVIVDVDLSPLGRHLKVFSSTNRDVELACQLQRQFDADWVSRYLHPEAP</sequence>
<organism evidence="5 6">
    <name type="scientific">Rhodovibrio sodomensis</name>
    <dbReference type="NCBI Taxonomy" id="1088"/>
    <lineage>
        <taxon>Bacteria</taxon>
        <taxon>Pseudomonadati</taxon>
        <taxon>Pseudomonadota</taxon>
        <taxon>Alphaproteobacteria</taxon>
        <taxon>Rhodospirillales</taxon>
        <taxon>Rhodovibrionaceae</taxon>
        <taxon>Rhodovibrio</taxon>
    </lineage>
</organism>
<dbReference type="SUPFAM" id="SSF52540">
    <property type="entry name" value="P-loop containing nucleoside triphosphate hydrolases"/>
    <property type="match status" value="1"/>
</dbReference>
<name>A0ABS1D958_9PROT</name>
<dbReference type="Proteomes" id="UP001296873">
    <property type="component" value="Unassembled WGS sequence"/>
</dbReference>
<dbReference type="Gene3D" id="1.10.8.730">
    <property type="match status" value="1"/>
</dbReference>
<dbReference type="InterPro" id="IPR051162">
    <property type="entry name" value="T4SS_component"/>
</dbReference>
<comment type="caution">
    <text evidence="5">The sequence shown here is derived from an EMBL/GenBank/DDBJ whole genome shotgun (WGS) entry which is preliminary data.</text>
</comment>
<gene>
    <name evidence="5" type="ORF">CKO28_02650</name>
</gene>
<feature type="domain" description="CagE TrbE VirB component of type IV transporter system central" evidence="4">
    <location>
        <begin position="207"/>
        <end position="391"/>
    </location>
</feature>
<reference evidence="5 6" key="1">
    <citation type="journal article" date="2020" name="Microorganisms">
        <title>Osmotic Adaptation and Compatible Solute Biosynthesis of Phototrophic Bacteria as Revealed from Genome Analyses.</title>
        <authorList>
            <person name="Imhoff J.F."/>
            <person name="Rahn T."/>
            <person name="Kunzel S."/>
            <person name="Keller A."/>
            <person name="Neulinger S.C."/>
        </authorList>
    </citation>
    <scope>NUCLEOTIDE SEQUENCE [LARGE SCALE GENOMIC DNA]</scope>
    <source>
        <strain evidence="5 6">DSM 9895</strain>
    </source>
</reference>
<dbReference type="InterPro" id="IPR018145">
    <property type="entry name" value="CagE_TrbE_VirB_cntrl_dom"/>
</dbReference>
<dbReference type="RefSeq" id="WP_200339000.1">
    <property type="nucleotide sequence ID" value="NZ_NRRL01000003.1"/>
</dbReference>
<dbReference type="PANTHER" id="PTHR30121">
    <property type="entry name" value="UNCHARACTERIZED PROTEIN YJGR-RELATED"/>
    <property type="match status" value="1"/>
</dbReference>
<evidence type="ECO:0000259" key="4">
    <source>
        <dbReference type="Pfam" id="PF03135"/>
    </source>
</evidence>
<dbReference type="EMBL" id="NRRL01000003">
    <property type="protein sequence ID" value="MBK1666942.1"/>
    <property type="molecule type" value="Genomic_DNA"/>
</dbReference>
<dbReference type="Pfam" id="PF03135">
    <property type="entry name" value="CagE_TrbE_VirB"/>
    <property type="match status" value="1"/>
</dbReference>
<dbReference type="InterPro" id="IPR027417">
    <property type="entry name" value="P-loop_NTPase"/>
</dbReference>
<keyword evidence="2" id="KW-0547">Nucleotide-binding</keyword>
<comment type="similarity">
    <text evidence="1">Belongs to the TrbE/VirB4 family.</text>
</comment>
<dbReference type="Gene3D" id="3.40.50.300">
    <property type="entry name" value="P-loop containing nucleotide triphosphate hydrolases"/>
    <property type="match status" value="1"/>
</dbReference>
<keyword evidence="3" id="KW-0067">ATP-binding</keyword>
<evidence type="ECO:0000313" key="6">
    <source>
        <dbReference type="Proteomes" id="UP001296873"/>
    </source>
</evidence>
<accession>A0ABS1D958</accession>
<keyword evidence="6" id="KW-1185">Reference proteome</keyword>
<evidence type="ECO:0000256" key="3">
    <source>
        <dbReference type="ARBA" id="ARBA00022840"/>
    </source>
</evidence>
<dbReference type="PANTHER" id="PTHR30121:SF12">
    <property type="entry name" value="TYPE IV SECRETION SYSTEM PROTEIN CAGE"/>
    <property type="match status" value="1"/>
</dbReference>
<protein>
    <recommendedName>
        <fullName evidence="4">CagE TrbE VirB component of type IV transporter system central domain-containing protein</fullName>
    </recommendedName>
</protein>